<sequence length="618" mass="66473">MPSLLNALAKMDRDSHIIFSAAFDALSNGHVSYTARGLSALLNATARLQREVPGCAVPQLLSQVRKRTTELSGWQLACVVHGLARSVPNAAKDGEMISGLSRRADEVVQDGDVSHQGYVMLLDGFSRLDCLQMSIMSMYCNKAPDWGLSEQAVVMGIASMARVNYYHQPFLDWSHQQLSMIRRIPPIGLVTALVGYAKLEYRTGIHYVYHRIIDEDVLSSIQSISQCCILAYALLLSGGDCSMLLPSSSYNILLHIITALLPSPTTTSSRKPLLSNASKLQLIAVLESMGGEALQHHEGGLTLDHVKCILGLNLFDSVIKVPSSSVDPTAGEEARSSTFQEDVGQTLEGWIMDADGHQEKASAAGGEQQSTAAKKARYDGGSEESSGVVEVVEETSSQDSVAVYCVCCGGGGSLYGIPIDQGVTLDCGHFTCNPCIHRYGGGGDQRQRQQQQQAGQPDATAIWRRYLIMCIDGMNPEATTGIDDDVIDLDEDDGGVGRTGVEAAARLKEELALATFTIEEEERAAQQDNEAGSSSSSRPLPSRDCPLCLEKDLPVEDVDNKDEMDPSCQCPGCGKVFCPKCYHLGGHIGKSCEAVAAGQKEEETTDALAKDKDAQCVE</sequence>
<gene>
    <name evidence="2" type="ORF">FOZ60_012198</name>
</gene>
<name>A0A7J6PAQ0_PEROL</name>
<organism evidence="2 3">
    <name type="scientific">Perkinsus olseni</name>
    <name type="common">Perkinsus atlanticus</name>
    <dbReference type="NCBI Taxonomy" id="32597"/>
    <lineage>
        <taxon>Eukaryota</taxon>
        <taxon>Sar</taxon>
        <taxon>Alveolata</taxon>
        <taxon>Perkinsozoa</taxon>
        <taxon>Perkinsea</taxon>
        <taxon>Perkinsida</taxon>
        <taxon>Perkinsidae</taxon>
        <taxon>Perkinsus</taxon>
    </lineage>
</organism>
<accession>A0A7J6PAQ0</accession>
<comment type="caution">
    <text evidence="2">The sequence shown here is derived from an EMBL/GenBank/DDBJ whole genome shotgun (WGS) entry which is preliminary data.</text>
</comment>
<dbReference type="Proteomes" id="UP000541610">
    <property type="component" value="Unassembled WGS sequence"/>
</dbReference>
<dbReference type="AlphaFoldDB" id="A0A7J6PAQ0"/>
<evidence type="ECO:0000313" key="3">
    <source>
        <dbReference type="Proteomes" id="UP000541610"/>
    </source>
</evidence>
<protein>
    <submittedName>
        <fullName evidence="2">Uncharacterized protein</fullName>
    </submittedName>
</protein>
<evidence type="ECO:0000256" key="1">
    <source>
        <dbReference type="SAM" id="MobiDB-lite"/>
    </source>
</evidence>
<evidence type="ECO:0000313" key="2">
    <source>
        <dbReference type="EMBL" id="KAF4692967.1"/>
    </source>
</evidence>
<feature type="region of interest" description="Disordered" evidence="1">
    <location>
        <begin position="359"/>
        <end position="386"/>
    </location>
</feature>
<dbReference type="EMBL" id="JABANP010000052">
    <property type="protein sequence ID" value="KAF4692967.1"/>
    <property type="molecule type" value="Genomic_DNA"/>
</dbReference>
<feature type="region of interest" description="Disordered" evidence="1">
    <location>
        <begin position="522"/>
        <end position="543"/>
    </location>
</feature>
<reference evidence="2 3" key="1">
    <citation type="submission" date="2020-04" db="EMBL/GenBank/DDBJ databases">
        <title>Perkinsus olseni comparative genomics.</title>
        <authorList>
            <person name="Bogema D.R."/>
        </authorList>
    </citation>
    <scope>NUCLEOTIDE SEQUENCE [LARGE SCALE GENOMIC DNA]</scope>
    <source>
        <strain evidence="2">00978-12</strain>
    </source>
</reference>
<proteinExistence type="predicted"/>
<feature type="compositionally biased region" description="Low complexity" evidence="1">
    <location>
        <begin position="533"/>
        <end position="543"/>
    </location>
</feature>
<dbReference type="OrthoDB" id="445574at2759"/>